<evidence type="ECO:0000256" key="1">
    <source>
        <dbReference type="SAM" id="Phobius"/>
    </source>
</evidence>
<feature type="transmembrane region" description="Helical" evidence="1">
    <location>
        <begin position="220"/>
        <end position="249"/>
    </location>
</feature>
<comment type="caution">
    <text evidence="2">The sequence shown here is derived from an EMBL/GenBank/DDBJ whole genome shotgun (WGS) entry which is preliminary data.</text>
</comment>
<protein>
    <submittedName>
        <fullName evidence="2">Uncharacterized protein</fullName>
    </submittedName>
</protein>
<keyword evidence="1" id="KW-0472">Membrane</keyword>
<feature type="transmembrane region" description="Helical" evidence="1">
    <location>
        <begin position="71"/>
        <end position="100"/>
    </location>
</feature>
<evidence type="ECO:0000313" key="2">
    <source>
        <dbReference type="EMBL" id="GLL07401.1"/>
    </source>
</evidence>
<reference evidence="2" key="1">
    <citation type="journal article" date="2014" name="Int. J. Syst. Evol. Microbiol.">
        <title>Complete genome sequence of Corynebacterium casei LMG S-19264T (=DSM 44701T), isolated from a smear-ripened cheese.</title>
        <authorList>
            <consortium name="US DOE Joint Genome Institute (JGI-PGF)"/>
            <person name="Walter F."/>
            <person name="Albersmeier A."/>
            <person name="Kalinowski J."/>
            <person name="Ruckert C."/>
        </authorList>
    </citation>
    <scope>NUCLEOTIDE SEQUENCE</scope>
    <source>
        <strain evidence="2">VKM Ac-1321</strain>
    </source>
</reference>
<dbReference type="Proteomes" id="UP001143480">
    <property type="component" value="Unassembled WGS sequence"/>
</dbReference>
<evidence type="ECO:0000313" key="3">
    <source>
        <dbReference type="Proteomes" id="UP001143480"/>
    </source>
</evidence>
<gene>
    <name evidence="2" type="ORF">GCM10017581_091530</name>
</gene>
<dbReference type="EMBL" id="BSFP01000094">
    <property type="protein sequence ID" value="GLL07401.1"/>
    <property type="molecule type" value="Genomic_DNA"/>
</dbReference>
<feature type="transmembrane region" description="Helical" evidence="1">
    <location>
        <begin position="121"/>
        <end position="142"/>
    </location>
</feature>
<feature type="transmembrane region" description="Helical" evidence="1">
    <location>
        <begin position="32"/>
        <end position="51"/>
    </location>
</feature>
<keyword evidence="3" id="KW-1185">Reference proteome</keyword>
<organism evidence="2 3">
    <name type="scientific">Dactylosporangium matsuzakiense</name>
    <dbReference type="NCBI Taxonomy" id="53360"/>
    <lineage>
        <taxon>Bacteria</taxon>
        <taxon>Bacillati</taxon>
        <taxon>Actinomycetota</taxon>
        <taxon>Actinomycetes</taxon>
        <taxon>Micromonosporales</taxon>
        <taxon>Micromonosporaceae</taxon>
        <taxon>Dactylosporangium</taxon>
    </lineage>
</organism>
<proteinExistence type="predicted"/>
<sequence>MEETRAVIPLRPLTFGELLDGAVSLLRAQAPLLLLAALGLAAIEQALLYPLRQWANLHPPAYTFDWSRHLGAGWLVFCVGMSTEAAILALLGGFAGAAAGPGLLGQRARPRDLLRQVRRRALPLLVIALAAAPLVFVTSLVLMLPWPWVYGLFGLAAPALMVDRVGPFRAIGRSFKLAGRGLRGVFIRVGAYVSWAAIRLALGVGGSAVLGIWWNRHETGYALAMIAVWAIVDAVAYATLACIDAVLYLEVRMRVEGLDVAIGRLRRLDRPIDLAGSVILGAAVR</sequence>
<name>A0A9W6KVL7_9ACTN</name>
<feature type="transmembrane region" description="Helical" evidence="1">
    <location>
        <begin position="185"/>
        <end position="214"/>
    </location>
</feature>
<keyword evidence="1" id="KW-1133">Transmembrane helix</keyword>
<accession>A0A9W6KVL7</accession>
<reference evidence="2" key="2">
    <citation type="submission" date="2023-01" db="EMBL/GenBank/DDBJ databases">
        <authorList>
            <person name="Sun Q."/>
            <person name="Evtushenko L."/>
        </authorList>
    </citation>
    <scope>NUCLEOTIDE SEQUENCE</scope>
    <source>
        <strain evidence="2">VKM Ac-1321</strain>
    </source>
</reference>
<dbReference type="RefSeq" id="WP_261961397.1">
    <property type="nucleotide sequence ID" value="NZ_BAAAXA010000001.1"/>
</dbReference>
<keyword evidence="1" id="KW-0812">Transmembrane</keyword>
<dbReference type="AlphaFoldDB" id="A0A9W6KVL7"/>